<protein>
    <submittedName>
        <fullName evidence="3">3-oxoacyl-ACP reductase</fullName>
    </submittedName>
</protein>
<dbReference type="Pfam" id="PF13561">
    <property type="entry name" value="adh_short_C2"/>
    <property type="match status" value="1"/>
</dbReference>
<dbReference type="AlphaFoldDB" id="A0A430AEV1"/>
<comment type="caution">
    <text evidence="3">The sequence shown here is derived from an EMBL/GenBank/DDBJ whole genome shotgun (WGS) entry which is preliminary data.</text>
</comment>
<dbReference type="OrthoDB" id="9803333at2"/>
<organism evidence="3 4">
    <name type="scientific">Vagococcus entomophilus</name>
    <dbReference type="NCBI Taxonomy" id="1160095"/>
    <lineage>
        <taxon>Bacteria</taxon>
        <taxon>Bacillati</taxon>
        <taxon>Bacillota</taxon>
        <taxon>Bacilli</taxon>
        <taxon>Lactobacillales</taxon>
        <taxon>Enterococcaceae</taxon>
        <taxon>Vagococcus</taxon>
    </lineage>
</organism>
<dbReference type="Gene3D" id="3.40.50.720">
    <property type="entry name" value="NAD(P)-binding Rossmann-like Domain"/>
    <property type="match status" value="1"/>
</dbReference>
<dbReference type="PRINTS" id="PR00081">
    <property type="entry name" value="GDHRDH"/>
</dbReference>
<dbReference type="InterPro" id="IPR036291">
    <property type="entry name" value="NAD(P)-bd_dom_sf"/>
</dbReference>
<dbReference type="CDD" id="cd05233">
    <property type="entry name" value="SDR_c"/>
    <property type="match status" value="1"/>
</dbReference>
<comment type="similarity">
    <text evidence="1">Belongs to the short-chain dehydrogenases/reductases (SDR) family.</text>
</comment>
<accession>A0A430AEV1</accession>
<dbReference type="GO" id="GO:0016491">
    <property type="term" value="F:oxidoreductase activity"/>
    <property type="evidence" value="ECO:0007669"/>
    <property type="project" value="UniProtKB-KW"/>
</dbReference>
<dbReference type="RefSeq" id="WP_126827090.1">
    <property type="nucleotide sequence ID" value="NZ_JBHLWU010000004.1"/>
</dbReference>
<evidence type="ECO:0000313" key="3">
    <source>
        <dbReference type="EMBL" id="RSU05966.1"/>
    </source>
</evidence>
<dbReference type="InterPro" id="IPR002347">
    <property type="entry name" value="SDR_fam"/>
</dbReference>
<dbReference type="SUPFAM" id="SSF51735">
    <property type="entry name" value="NAD(P)-binding Rossmann-fold domains"/>
    <property type="match status" value="1"/>
</dbReference>
<dbReference type="PANTHER" id="PTHR24321">
    <property type="entry name" value="DEHYDROGENASES, SHORT CHAIN"/>
    <property type="match status" value="1"/>
</dbReference>
<proteinExistence type="inferred from homology"/>
<dbReference type="FunFam" id="3.40.50.720:FF:000084">
    <property type="entry name" value="Short-chain dehydrogenase reductase"/>
    <property type="match status" value="1"/>
</dbReference>
<reference evidence="3 4" key="1">
    <citation type="submission" date="2017-05" db="EMBL/GenBank/DDBJ databases">
        <title>Vagococcus spp. assemblies.</title>
        <authorList>
            <person name="Gulvik C.A."/>
        </authorList>
    </citation>
    <scope>NUCLEOTIDE SEQUENCE [LARGE SCALE GENOMIC DNA]</scope>
    <source>
        <strain evidence="3 4">DSM 24756</strain>
    </source>
</reference>
<keyword evidence="4" id="KW-1185">Reference proteome</keyword>
<dbReference type="PANTHER" id="PTHR24321:SF8">
    <property type="entry name" value="ESTRADIOL 17-BETA-DEHYDROGENASE 8-RELATED"/>
    <property type="match status" value="1"/>
</dbReference>
<evidence type="ECO:0000313" key="4">
    <source>
        <dbReference type="Proteomes" id="UP000288669"/>
    </source>
</evidence>
<gene>
    <name evidence="3" type="ORF">CBF30_11690</name>
</gene>
<dbReference type="Proteomes" id="UP000288669">
    <property type="component" value="Unassembled WGS sequence"/>
</dbReference>
<sequence>MELSEETSWQGKVVFVTGAASGIGKAQCKTFLSVGATVFGVDVAEMEQCLTKHANFYFAQADVGNKFEVDQAVARCLEKTKQIDVLINTAGILDAYKPTLETDEQLWDQVMRVNVKGTYLVTNAVLPSMLKRKKGKIVNMASIAGLITGGGGAAYTASKHAIIGYTKQLVHDYAALGIRANALAPGAIKTPMNAADFSGSGEMAQWVANETPARRWANPEEVAKLTLFIASEAADYIHGAVIPIDGGWLCK</sequence>
<dbReference type="GO" id="GO:0008206">
    <property type="term" value="P:bile acid metabolic process"/>
    <property type="evidence" value="ECO:0007669"/>
    <property type="project" value="UniProtKB-ARBA"/>
</dbReference>
<name>A0A430AEV1_9ENTE</name>
<dbReference type="PRINTS" id="PR00080">
    <property type="entry name" value="SDRFAMILY"/>
</dbReference>
<evidence type="ECO:0000256" key="2">
    <source>
        <dbReference type="ARBA" id="ARBA00023002"/>
    </source>
</evidence>
<keyword evidence="2" id="KW-0560">Oxidoreductase</keyword>
<dbReference type="EMBL" id="NGJZ01000005">
    <property type="protein sequence ID" value="RSU05966.1"/>
    <property type="molecule type" value="Genomic_DNA"/>
</dbReference>
<evidence type="ECO:0000256" key="1">
    <source>
        <dbReference type="ARBA" id="ARBA00006484"/>
    </source>
</evidence>
<dbReference type="NCBIfam" id="NF005118">
    <property type="entry name" value="PRK06550.1"/>
    <property type="match status" value="1"/>
</dbReference>